<keyword evidence="1" id="KW-0676">Redox-active center</keyword>
<dbReference type="Pfam" id="PF00578">
    <property type="entry name" value="AhpC-TSA"/>
    <property type="match status" value="1"/>
</dbReference>
<dbReference type="CDD" id="cd02966">
    <property type="entry name" value="TlpA_like_family"/>
    <property type="match status" value="1"/>
</dbReference>
<dbReference type="Gene3D" id="3.40.30.10">
    <property type="entry name" value="Glutaredoxin"/>
    <property type="match status" value="1"/>
</dbReference>
<dbReference type="SUPFAM" id="SSF52833">
    <property type="entry name" value="Thioredoxin-like"/>
    <property type="match status" value="1"/>
</dbReference>
<feature type="domain" description="Thioredoxin" evidence="3">
    <location>
        <begin position="34"/>
        <end position="198"/>
    </location>
</feature>
<evidence type="ECO:0000313" key="4">
    <source>
        <dbReference type="EMBL" id="PEN15234.1"/>
    </source>
</evidence>
<dbReference type="PROSITE" id="PS00194">
    <property type="entry name" value="THIOREDOXIN_1"/>
    <property type="match status" value="1"/>
</dbReference>
<dbReference type="PROSITE" id="PS51257">
    <property type="entry name" value="PROKAR_LIPOPROTEIN"/>
    <property type="match status" value="1"/>
</dbReference>
<accession>A0A2A8D2Y8</accession>
<evidence type="ECO:0000256" key="1">
    <source>
        <dbReference type="ARBA" id="ARBA00023284"/>
    </source>
</evidence>
<dbReference type="InterPro" id="IPR017937">
    <property type="entry name" value="Thioredoxin_CS"/>
</dbReference>
<sequence length="208" mass="22418">MSLLFARVGHRFPLLLLVGLFVLAGTITGCTEEERNPADAPRSTADIRPDTVGKTAPLDEPFEVPSGVSFETIDGKTVEIGARQGRVQIINFWATWCAPCLEEIPDLNDLQKELGPHGLEIIGIANNQGLEEVEPFVEKHSIQYPIVADSTGAADADLGPVYVLPTSLVVTPDGIVRYKIPGIFPTDALKDDLRKMLGVSADDNKVAS</sequence>
<dbReference type="OrthoDB" id="9794348at2"/>
<dbReference type="PANTHER" id="PTHR42852">
    <property type="entry name" value="THIOL:DISULFIDE INTERCHANGE PROTEIN DSBE"/>
    <property type="match status" value="1"/>
</dbReference>
<evidence type="ECO:0000313" key="5">
    <source>
        <dbReference type="Proteomes" id="UP000220102"/>
    </source>
</evidence>
<name>A0A2A8D2Y8_9BACT</name>
<dbReference type="AlphaFoldDB" id="A0A2A8D2Y8"/>
<comment type="caution">
    <text evidence="4">The sequence shown here is derived from an EMBL/GenBank/DDBJ whole genome shotgun (WGS) entry which is preliminary data.</text>
</comment>
<proteinExistence type="predicted"/>
<evidence type="ECO:0000259" key="3">
    <source>
        <dbReference type="PROSITE" id="PS51352"/>
    </source>
</evidence>
<dbReference type="PANTHER" id="PTHR42852:SF13">
    <property type="entry name" value="PROTEIN DIPZ"/>
    <property type="match status" value="1"/>
</dbReference>
<dbReference type="EMBL" id="PDEQ01000001">
    <property type="protein sequence ID" value="PEN15234.1"/>
    <property type="molecule type" value="Genomic_DNA"/>
</dbReference>
<dbReference type="PROSITE" id="PS51352">
    <property type="entry name" value="THIOREDOXIN_2"/>
    <property type="match status" value="1"/>
</dbReference>
<protein>
    <submittedName>
        <fullName evidence="4">Thioredoxin</fullName>
    </submittedName>
</protein>
<feature type="region of interest" description="Disordered" evidence="2">
    <location>
        <begin position="32"/>
        <end position="53"/>
    </location>
</feature>
<dbReference type="RefSeq" id="WP_098074134.1">
    <property type="nucleotide sequence ID" value="NZ_PDEQ01000001.1"/>
</dbReference>
<dbReference type="GO" id="GO:0016209">
    <property type="term" value="F:antioxidant activity"/>
    <property type="evidence" value="ECO:0007669"/>
    <property type="project" value="InterPro"/>
</dbReference>
<reference evidence="4 5" key="1">
    <citation type="submission" date="2017-10" db="EMBL/GenBank/DDBJ databases">
        <title>Draft genome of Longibacter Salinarum.</title>
        <authorList>
            <person name="Goh K.M."/>
            <person name="Shamsir M.S."/>
            <person name="Lim S.W."/>
        </authorList>
    </citation>
    <scope>NUCLEOTIDE SEQUENCE [LARGE SCALE GENOMIC DNA]</scope>
    <source>
        <strain evidence="4 5">KCTC 52045</strain>
    </source>
</reference>
<dbReference type="GO" id="GO:0016491">
    <property type="term" value="F:oxidoreductase activity"/>
    <property type="evidence" value="ECO:0007669"/>
    <property type="project" value="InterPro"/>
</dbReference>
<dbReference type="InterPro" id="IPR013766">
    <property type="entry name" value="Thioredoxin_domain"/>
</dbReference>
<dbReference type="InterPro" id="IPR050553">
    <property type="entry name" value="Thioredoxin_ResA/DsbE_sf"/>
</dbReference>
<gene>
    <name evidence="4" type="ORF">CRI94_02850</name>
</gene>
<dbReference type="InterPro" id="IPR036249">
    <property type="entry name" value="Thioredoxin-like_sf"/>
</dbReference>
<dbReference type="InterPro" id="IPR000866">
    <property type="entry name" value="AhpC/TSA"/>
</dbReference>
<dbReference type="Proteomes" id="UP000220102">
    <property type="component" value="Unassembled WGS sequence"/>
</dbReference>
<organism evidence="4 5">
    <name type="scientific">Longibacter salinarum</name>
    <dbReference type="NCBI Taxonomy" id="1850348"/>
    <lineage>
        <taxon>Bacteria</taxon>
        <taxon>Pseudomonadati</taxon>
        <taxon>Rhodothermota</taxon>
        <taxon>Rhodothermia</taxon>
        <taxon>Rhodothermales</taxon>
        <taxon>Salisaetaceae</taxon>
        <taxon>Longibacter</taxon>
    </lineage>
</organism>
<keyword evidence="5" id="KW-1185">Reference proteome</keyword>
<evidence type="ECO:0000256" key="2">
    <source>
        <dbReference type="SAM" id="MobiDB-lite"/>
    </source>
</evidence>